<organism evidence="1 2">
    <name type="scientific">Dendrolimus kikuchii</name>
    <dbReference type="NCBI Taxonomy" id="765133"/>
    <lineage>
        <taxon>Eukaryota</taxon>
        <taxon>Metazoa</taxon>
        <taxon>Ecdysozoa</taxon>
        <taxon>Arthropoda</taxon>
        <taxon>Hexapoda</taxon>
        <taxon>Insecta</taxon>
        <taxon>Pterygota</taxon>
        <taxon>Neoptera</taxon>
        <taxon>Endopterygota</taxon>
        <taxon>Lepidoptera</taxon>
        <taxon>Glossata</taxon>
        <taxon>Ditrysia</taxon>
        <taxon>Bombycoidea</taxon>
        <taxon>Lasiocampidae</taxon>
        <taxon>Dendrolimus</taxon>
    </lineage>
</organism>
<name>A0ACC1DG74_9NEOP</name>
<evidence type="ECO:0000313" key="2">
    <source>
        <dbReference type="Proteomes" id="UP000824533"/>
    </source>
</evidence>
<gene>
    <name evidence="1" type="ORF">K1T71_002184</name>
</gene>
<keyword evidence="2" id="KW-1185">Reference proteome</keyword>
<reference evidence="1 2" key="1">
    <citation type="journal article" date="2021" name="Front. Genet.">
        <title>Chromosome-Level Genome Assembly Reveals Significant Gene Expansion in the Toll and IMD Signaling Pathways of Dendrolimus kikuchii.</title>
        <authorList>
            <person name="Zhou J."/>
            <person name="Wu P."/>
            <person name="Xiong Z."/>
            <person name="Liu N."/>
            <person name="Zhao N."/>
            <person name="Ji M."/>
            <person name="Qiu Y."/>
            <person name="Yang B."/>
        </authorList>
    </citation>
    <scope>NUCLEOTIDE SEQUENCE [LARGE SCALE GENOMIC DNA]</scope>
    <source>
        <strain evidence="1">Ann1</strain>
    </source>
</reference>
<evidence type="ECO:0000313" key="1">
    <source>
        <dbReference type="EMBL" id="KAJ0182815.1"/>
    </source>
</evidence>
<dbReference type="EMBL" id="CM034389">
    <property type="protein sequence ID" value="KAJ0182815.1"/>
    <property type="molecule type" value="Genomic_DNA"/>
</dbReference>
<accession>A0ACC1DG74</accession>
<protein>
    <submittedName>
        <fullName evidence="1">Uncharacterized protein</fullName>
    </submittedName>
</protein>
<proteinExistence type="predicted"/>
<comment type="caution">
    <text evidence="1">The sequence shown here is derived from an EMBL/GenBank/DDBJ whole genome shotgun (WGS) entry which is preliminary data.</text>
</comment>
<sequence>MCESSKKSTAQDVVCKNHNARTEKDIYRICPAKLSKRELEDLYFALLESNLGLKKTINSQKEKIRELSTKVQRMTAAQRSSLSKEQKECCITSKAVCNEQKEIIADLKKNNDRLSERIKLLNMKLCSAKQFLQRNPLQSTSKCPKYSITNGTTLKNSSTSALNSKKSDNNLKSKAVSCQCLVHNIVKDENSTRAVQTETKETEIEIISTRSVEVETEMFDEAINESVKLCDENKCRTQMHEFKQKIVNLQEELSKNHEEYSTRITKLECVVAELRNENVRVRSERTANEHALQQREKTVQDMANRLRQAEAQYTDLAMQLSIERRKVAELETSVKLAQMSNSVVKTIEERLNANEAKLASLKDNIMKEPSKSPRVPLDWEETSPRLIVPSPVVDECLCTDLEKDATKISKYSDDSGYTEALNRSQDADDGKAQDTCCSVNEELADRIDKLQLQLDSVKKKIVIKDDLLNLKEPSTDQLKKTPSVRYTRRANLTEAVWETYDERASCSQACNDTSPTKNLVEIKIEVAPTNSPTKSEEISNTQTSVNKRDNDNRMQIPGPLPVDSYMKTNKKQLSDVDKFIRNYYNKKNVDNKDSDTKKVSKQAVTSNKESRRVIDGDSPRKNKNYIDRQTPDTFHNTSHRKNNDNIEKIRDSRRGKLNADLTGNVDGLKIEHKGFNIRDCRDFSVGINEFDISKKDDDLAIKSSTKDTGCNTKDDIDLIETKQYGWQGVSNQLSEKVKRDSIDVTKHKSMRDTPTKTVCCEGNRSENIKLEDSTESQLKEDGLRRDLCFKSDTSLVPATGKEMLDCGVQYEQSDVKDLGTQVDSQFRKQSTQQTCNQTSQSSPRTYTVQGMAQVTDHDTDCEISSMSDLPSENEKTPRKIYSPGENKLTTTYSDSYTSPYDMSEYRSLSEGELPGYGRAALSKLSQGEKPTTSNQKSQETSSSLKMEETLQAITEELARCKQLLLSQRSKEQPERRLVDAAASTDDFPEPIALKSSPGNQSIGDIYAPKCVFTLHIGTVVLSDEAVLNSRDLSLVLTWQFYDQNVAMTKVKAGRVVLFDFSTEYDVKISEEFLEYMKHEEMPIKICELDKQEQPFASCALPLRDALLHTNRRADMSLPLVAGPRMRITRRSRDALDRGDEMGVLDLWCMLRTEPSVMPAINRAIARPSSAGVPVAHCALNMAAGPTARVMDQVVDDQSNERRLFREQGYSVGLTNKRSMLENIVSGQWYNMDHRNNTEPYDRRTSDPNSSLTHKDSQLQSEYPNVSRRLSSTLQRRTSEIQKETFQLQHTPSNVIPNVVPTNIRSMEEMKQALGRHNQDSLTTRNTKKNERNSAARNLIQRMKNNLKKDKGGNSKDNVADPRSNKINDAHKKSVTIKHSVSQVPVKESQRESATSDKSDIALTQTIDITILWLALNEECNAMLDSKVQRLYVAYSFLGRNGAELETPVSLPKPRHYFDKCNFNFRKTFHLHDCDLPLLGHMARCRSGSKAKPSPKDCIIFTVVSEPPEDPLGLDCCEDIGYAYLHLGDIIACASGSNGYTEVVTIRAPNHNEVCGVLAVRVDHLDVLRRCLALTHSNCSLHTSALRVLAPLPCQLADAFSSKPDTLQTFFELESISCQLYAPLIRYKLTATLSWQCYILAKFFFRLCKGL</sequence>
<dbReference type="Proteomes" id="UP000824533">
    <property type="component" value="Linkage Group LG03"/>
</dbReference>